<protein>
    <submittedName>
        <fullName evidence="1">Uncharacterized protein</fullName>
    </submittedName>
</protein>
<dbReference type="GeneID" id="20646124"/>
<sequence>MGQQQSRGLLLECIVVNDGTEFAFRSDPKQRVTALKAAMKFHAPESIDCEDFALDLYAPRMVGGSGLEVTSEHLMQLWRGMVLFEVYKAMSATNFLVSRYRLSKYKFLDSGDDEAIQILVRKPGKLVIQPTWTQMPPEETPNLADGRLFCVIFNEAVKRLWIDPMAVVKALGPLFVVLDQIHVWFMRDEGGAGSLELFIQFCSDILCTWMTVPQFYIVLTGCGSFLQLVQSGDPYCYHGLYFRPTEIYEILCKTKVRRGCELTLRERWGLKSEEDLAIAARLLFEKSSGYPQALSELLENHPTFASLTEAEDRFSDHGNVVDVTGDVEDDECMEEETIAHILELCHLSWEDALSKAKVFALPSSKRDVLNMLYPLREHIEHIADSMSYMGPNSADILKWLCLKSLQEMTEPGSKSRSMLSGFIKSGSVLGKYLDAGIHYPAKFLVLPQIVPDSDSDYSDTCSDNVMEAESANVEDWPRLMREITIVLSDQHFSSKRPQRVNAYFFGICTLTVGLTVVTTKLSKTSVLEECAKFDKMLTDLDEFTKASFGSMVNVLVLVVTQTHEDISSMFGETGNLRTQELLHAVEMVVKKSEAEA</sequence>
<dbReference type="InParanoid" id="G4ZB98"/>
<evidence type="ECO:0000313" key="2">
    <source>
        <dbReference type="Proteomes" id="UP000002640"/>
    </source>
</evidence>
<reference evidence="1 2" key="1">
    <citation type="journal article" date="2006" name="Science">
        <title>Phytophthora genome sequences uncover evolutionary origins and mechanisms of pathogenesis.</title>
        <authorList>
            <person name="Tyler B.M."/>
            <person name="Tripathy S."/>
            <person name="Zhang X."/>
            <person name="Dehal P."/>
            <person name="Jiang R.H."/>
            <person name="Aerts A."/>
            <person name="Arredondo F.D."/>
            <person name="Baxter L."/>
            <person name="Bensasson D."/>
            <person name="Beynon J.L."/>
            <person name="Chapman J."/>
            <person name="Damasceno C.M."/>
            <person name="Dorrance A.E."/>
            <person name="Dou D."/>
            <person name="Dickerman A.W."/>
            <person name="Dubchak I.L."/>
            <person name="Garbelotto M."/>
            <person name="Gijzen M."/>
            <person name="Gordon S.G."/>
            <person name="Govers F."/>
            <person name="Grunwald N.J."/>
            <person name="Huang W."/>
            <person name="Ivors K.L."/>
            <person name="Jones R.W."/>
            <person name="Kamoun S."/>
            <person name="Krampis K."/>
            <person name="Lamour K.H."/>
            <person name="Lee M.K."/>
            <person name="McDonald W.H."/>
            <person name="Medina M."/>
            <person name="Meijer H.J."/>
            <person name="Nordberg E.K."/>
            <person name="Maclean D.J."/>
            <person name="Ospina-Giraldo M.D."/>
            <person name="Morris P.F."/>
            <person name="Phuntumart V."/>
            <person name="Putnam N.H."/>
            <person name="Rash S."/>
            <person name="Rose J.K."/>
            <person name="Sakihama Y."/>
            <person name="Salamov A.A."/>
            <person name="Savidor A."/>
            <person name="Scheuring C.F."/>
            <person name="Smith B.M."/>
            <person name="Sobral B.W."/>
            <person name="Terry A."/>
            <person name="Torto-Alalibo T.A."/>
            <person name="Win J."/>
            <person name="Xu Z."/>
            <person name="Zhang H."/>
            <person name="Grigoriev I.V."/>
            <person name="Rokhsar D.S."/>
            <person name="Boore J.L."/>
        </authorList>
    </citation>
    <scope>NUCLEOTIDE SEQUENCE [LARGE SCALE GENOMIC DNA]</scope>
    <source>
        <strain evidence="1 2">P6497</strain>
    </source>
</reference>
<gene>
    <name evidence="1" type="ORF">PHYSODRAFT_330437</name>
</gene>
<dbReference type="RefSeq" id="XP_009525411.1">
    <property type="nucleotide sequence ID" value="XM_009527116.1"/>
</dbReference>
<organism evidence="1 2">
    <name type="scientific">Phytophthora sojae (strain P6497)</name>
    <name type="common">Soybean stem and root rot agent</name>
    <name type="synonym">Phytophthora megasperma f. sp. glycines</name>
    <dbReference type="NCBI Taxonomy" id="1094619"/>
    <lineage>
        <taxon>Eukaryota</taxon>
        <taxon>Sar</taxon>
        <taxon>Stramenopiles</taxon>
        <taxon>Oomycota</taxon>
        <taxon>Peronosporomycetes</taxon>
        <taxon>Peronosporales</taxon>
        <taxon>Peronosporaceae</taxon>
        <taxon>Phytophthora</taxon>
    </lineage>
</organism>
<dbReference type="EMBL" id="JH159153">
    <property type="protein sequence ID" value="EGZ22694.1"/>
    <property type="molecule type" value="Genomic_DNA"/>
</dbReference>
<evidence type="ECO:0000313" key="1">
    <source>
        <dbReference type="EMBL" id="EGZ22694.1"/>
    </source>
</evidence>
<dbReference type="KEGG" id="psoj:PHYSODRAFT_330437"/>
<proteinExistence type="predicted"/>
<accession>G4ZB98</accession>
<keyword evidence="2" id="KW-1185">Reference proteome</keyword>
<dbReference type="Proteomes" id="UP000002640">
    <property type="component" value="Unassembled WGS sequence"/>
</dbReference>
<name>G4ZB98_PHYSP</name>
<dbReference type="AlphaFoldDB" id="G4ZB98"/>